<sequence length="445" mass="50156">MTAGAVLNGRAGRKNYKLVPCSKKKKTSGESSLPDELMFYILVCIPAYVLYNSTRYVCRQWYKIIHDPLFCKEHLLRSSTGLLMQDPYTPHTGEFAEFGEMSATVTEINFMFPNRVLSTCNGLVLFRNPHDPSTLHVANPLTKQTVTVPPFKCHPDGSCISFACAYSKMEYKVLCTYGPDGGKHNCVMLTLGKDHAWKPINRQKLSDRGWSMVRDCPLSVGQFLYWADHREKSVVALDVESELFIEFPSPAVWSFHSSILYVERERTLSCSVMTYCRSLVDIFVLSDPMTGEWRMLYKIDFGAQKHLSTCMDHASFPPSRAEAFFFAPVAWVNKGDVLVLYISRPSGIDGYFFAFNVKTGNFFKVGSKLYGTLKDFCCGYTQSLESPTPTERRWRRSATEVFNEERLGSGDDGDLDLDDDSILKAISTSPGDLDLDGDLNLTGRP</sequence>
<organism evidence="2 3">
    <name type="scientific">Rhododendron griersonianum</name>
    <dbReference type="NCBI Taxonomy" id="479676"/>
    <lineage>
        <taxon>Eukaryota</taxon>
        <taxon>Viridiplantae</taxon>
        <taxon>Streptophyta</taxon>
        <taxon>Embryophyta</taxon>
        <taxon>Tracheophyta</taxon>
        <taxon>Spermatophyta</taxon>
        <taxon>Magnoliopsida</taxon>
        <taxon>eudicotyledons</taxon>
        <taxon>Gunneridae</taxon>
        <taxon>Pentapetalae</taxon>
        <taxon>asterids</taxon>
        <taxon>Ericales</taxon>
        <taxon>Ericaceae</taxon>
        <taxon>Ericoideae</taxon>
        <taxon>Rhodoreae</taxon>
        <taxon>Rhododendron</taxon>
    </lineage>
</organism>
<dbReference type="PANTHER" id="PTHR31672">
    <property type="entry name" value="BNACNNG10540D PROTEIN"/>
    <property type="match status" value="1"/>
</dbReference>
<dbReference type="InterPro" id="IPR001810">
    <property type="entry name" value="F-box_dom"/>
</dbReference>
<evidence type="ECO:0000313" key="3">
    <source>
        <dbReference type="Proteomes" id="UP000823749"/>
    </source>
</evidence>
<dbReference type="Pfam" id="PF12937">
    <property type="entry name" value="F-box-like"/>
    <property type="match status" value="1"/>
</dbReference>
<dbReference type="InterPro" id="IPR013187">
    <property type="entry name" value="F-box-assoc_dom_typ3"/>
</dbReference>
<dbReference type="InterPro" id="IPR050796">
    <property type="entry name" value="SCF_F-box_component"/>
</dbReference>
<dbReference type="Proteomes" id="UP000823749">
    <property type="component" value="Chromosome 5"/>
</dbReference>
<evidence type="ECO:0000259" key="1">
    <source>
        <dbReference type="PROSITE" id="PS50181"/>
    </source>
</evidence>
<comment type="caution">
    <text evidence="2">The sequence shown here is derived from an EMBL/GenBank/DDBJ whole genome shotgun (WGS) entry which is preliminary data.</text>
</comment>
<dbReference type="InterPro" id="IPR017451">
    <property type="entry name" value="F-box-assoc_interact_dom"/>
</dbReference>
<name>A0AAV6KCN9_9ERIC</name>
<gene>
    <name evidence="2" type="ORF">RHGRI_015064</name>
</gene>
<proteinExistence type="predicted"/>
<dbReference type="Pfam" id="PF08268">
    <property type="entry name" value="FBA_3"/>
    <property type="match status" value="1"/>
</dbReference>
<dbReference type="NCBIfam" id="TIGR01640">
    <property type="entry name" value="F_box_assoc_1"/>
    <property type="match status" value="1"/>
</dbReference>
<dbReference type="SMART" id="SM00256">
    <property type="entry name" value="FBOX"/>
    <property type="match status" value="1"/>
</dbReference>
<dbReference type="Gene3D" id="1.20.1280.50">
    <property type="match status" value="1"/>
</dbReference>
<protein>
    <recommendedName>
        <fullName evidence="1">F-box domain-containing protein</fullName>
    </recommendedName>
</protein>
<accession>A0AAV6KCN9</accession>
<dbReference type="AlphaFoldDB" id="A0AAV6KCN9"/>
<dbReference type="InterPro" id="IPR036047">
    <property type="entry name" value="F-box-like_dom_sf"/>
</dbReference>
<dbReference type="PROSITE" id="PS50181">
    <property type="entry name" value="FBOX"/>
    <property type="match status" value="1"/>
</dbReference>
<reference evidence="2" key="1">
    <citation type="submission" date="2020-08" db="EMBL/GenBank/DDBJ databases">
        <title>Plant Genome Project.</title>
        <authorList>
            <person name="Zhang R.-G."/>
        </authorList>
    </citation>
    <scope>NUCLEOTIDE SEQUENCE</scope>
    <source>
        <strain evidence="2">WSP0</strain>
        <tissue evidence="2">Leaf</tissue>
    </source>
</reference>
<feature type="domain" description="F-box" evidence="1">
    <location>
        <begin position="27"/>
        <end position="79"/>
    </location>
</feature>
<dbReference type="PANTHER" id="PTHR31672:SF11">
    <property type="entry name" value="F-BOX PROTEIN CPR1-LIKE ISOFORM X2"/>
    <property type="match status" value="1"/>
</dbReference>
<dbReference type="EMBL" id="JACTNZ010000005">
    <property type="protein sequence ID" value="KAG5549972.1"/>
    <property type="molecule type" value="Genomic_DNA"/>
</dbReference>
<dbReference type="SUPFAM" id="SSF81383">
    <property type="entry name" value="F-box domain"/>
    <property type="match status" value="1"/>
</dbReference>
<keyword evidence="3" id="KW-1185">Reference proteome</keyword>
<evidence type="ECO:0000313" key="2">
    <source>
        <dbReference type="EMBL" id="KAG5549972.1"/>
    </source>
</evidence>